<protein>
    <submittedName>
        <fullName evidence="5">DNA cytosine methyltransferase</fullName>
    </submittedName>
</protein>
<evidence type="ECO:0000313" key="5">
    <source>
        <dbReference type="EMBL" id="MBC1301286.1"/>
    </source>
</evidence>
<comment type="caution">
    <text evidence="5">The sequence shown here is derived from an EMBL/GenBank/DDBJ whole genome shotgun (WGS) entry which is preliminary data.</text>
</comment>
<dbReference type="GO" id="GO:0008168">
    <property type="term" value="F:methyltransferase activity"/>
    <property type="evidence" value="ECO:0007669"/>
    <property type="project" value="UniProtKB-KW"/>
</dbReference>
<dbReference type="GO" id="GO:0032259">
    <property type="term" value="P:methylation"/>
    <property type="evidence" value="ECO:0007669"/>
    <property type="project" value="UniProtKB-KW"/>
</dbReference>
<dbReference type="Gene3D" id="3.40.50.150">
    <property type="entry name" value="Vaccinia Virus protein VP39"/>
    <property type="match status" value="1"/>
</dbReference>
<keyword evidence="6" id="KW-1185">Reference proteome</keyword>
<accession>A0ABR6S4W0</accession>
<name>A0ABR6S4W0_ANAVA</name>
<dbReference type="SUPFAM" id="SSF53335">
    <property type="entry name" value="S-adenosyl-L-methionine-dependent methyltransferases"/>
    <property type="match status" value="1"/>
</dbReference>
<dbReference type="EMBL" id="JACKZP010000011">
    <property type="protein sequence ID" value="MBC1301286.1"/>
    <property type="molecule type" value="Genomic_DNA"/>
</dbReference>
<organism evidence="5 6">
    <name type="scientific">Trichormus variabilis N2B</name>
    <dbReference type="NCBI Taxonomy" id="2681315"/>
    <lineage>
        <taxon>Bacteria</taxon>
        <taxon>Bacillati</taxon>
        <taxon>Cyanobacteriota</taxon>
        <taxon>Cyanophyceae</taxon>
        <taxon>Nostocales</taxon>
        <taxon>Nostocaceae</taxon>
        <taxon>Trichormus</taxon>
    </lineage>
</organism>
<keyword evidence="2 4" id="KW-0808">Transferase</keyword>
<dbReference type="GeneID" id="301149128"/>
<dbReference type="PROSITE" id="PS51679">
    <property type="entry name" value="SAM_MT_C5"/>
    <property type="match status" value="1"/>
</dbReference>
<keyword evidence="1 4" id="KW-0489">Methyltransferase</keyword>
<proteinExistence type="inferred from homology"/>
<evidence type="ECO:0000313" key="6">
    <source>
        <dbReference type="Proteomes" id="UP000570851"/>
    </source>
</evidence>
<comment type="similarity">
    <text evidence="4">Belongs to the class I-like SAM-binding methyltransferase superfamily. C5-methyltransferase family.</text>
</comment>
<dbReference type="Pfam" id="PF00145">
    <property type="entry name" value="DNA_methylase"/>
    <property type="match status" value="1"/>
</dbReference>
<evidence type="ECO:0000256" key="3">
    <source>
        <dbReference type="ARBA" id="ARBA00022747"/>
    </source>
</evidence>
<dbReference type="InterPro" id="IPR029063">
    <property type="entry name" value="SAM-dependent_MTases_sf"/>
</dbReference>
<evidence type="ECO:0000256" key="2">
    <source>
        <dbReference type="ARBA" id="ARBA00022679"/>
    </source>
</evidence>
<keyword evidence="3" id="KW-0680">Restriction system</keyword>
<gene>
    <name evidence="5" type="ORF">GNE12_05085</name>
</gene>
<evidence type="ECO:0000256" key="1">
    <source>
        <dbReference type="ARBA" id="ARBA00022603"/>
    </source>
</evidence>
<sequence length="273" mass="30939">MRQPIRTIGLFEGIGGFCRAAELIGGFEWVESVELDNDAVQVLRDNFTHHIYHGDIRDYHPQPGAADLYTIGFPCDNTSNAGDRTGLLGDKSGLWLEALRCVVEGLPKFAIIEQPEGIIHRGLRGILGGLRMAGYQWEDPILLPSASVGATQRRTRLFTIAYLNSLGWENFPTGWNDQVRSHCEEVRANYRFPTIERRGDGSHLWIPDELDEVPFGVEPRTQSGRLQSRILYGRTVIPQQAAIALQRVKYLWETMDRPQENHSQTWDTVSLLR</sequence>
<evidence type="ECO:0000256" key="4">
    <source>
        <dbReference type="PROSITE-ProRule" id="PRU01016"/>
    </source>
</evidence>
<dbReference type="InterPro" id="IPR001525">
    <property type="entry name" value="C5_MeTfrase"/>
</dbReference>
<dbReference type="RefSeq" id="WP_104010072.1">
    <property type="nucleotide sequence ID" value="NZ_JACKZP010000011.1"/>
</dbReference>
<keyword evidence="4" id="KW-0949">S-adenosyl-L-methionine</keyword>
<feature type="active site" evidence="4">
    <location>
        <position position="75"/>
    </location>
</feature>
<reference evidence="5 6" key="1">
    <citation type="submission" date="2019-11" db="EMBL/GenBank/DDBJ databases">
        <title>Comparison of genomes from free-living endosymbiotic cyanobacteria isolated from Azolla.</title>
        <authorList>
            <person name="Thiel T."/>
            <person name="Pratte B."/>
        </authorList>
    </citation>
    <scope>NUCLEOTIDE SEQUENCE [LARGE SCALE GENOMIC DNA]</scope>
    <source>
        <strain evidence="5 6">N2B</strain>
    </source>
</reference>
<dbReference type="Proteomes" id="UP000570851">
    <property type="component" value="Unassembled WGS sequence"/>
</dbReference>
<dbReference type="PRINTS" id="PR00105">
    <property type="entry name" value="C5METTRFRASE"/>
</dbReference>